<dbReference type="PANTHER" id="PTHR43630">
    <property type="entry name" value="POLY-BETA-1,6-N-ACETYL-D-GLUCOSAMINE SYNTHASE"/>
    <property type="match status" value="1"/>
</dbReference>
<name>A0A2G3E0U1_9FIRM</name>
<dbReference type="Proteomes" id="UP000224563">
    <property type="component" value="Unassembled WGS sequence"/>
</dbReference>
<organism evidence="3 4">
    <name type="scientific">Agathobacter ruminis</name>
    <dbReference type="NCBI Taxonomy" id="1712665"/>
    <lineage>
        <taxon>Bacteria</taxon>
        <taxon>Bacillati</taxon>
        <taxon>Bacillota</taxon>
        <taxon>Clostridia</taxon>
        <taxon>Lachnospirales</taxon>
        <taxon>Lachnospiraceae</taxon>
        <taxon>Agathobacter</taxon>
    </lineage>
</organism>
<comment type="caution">
    <text evidence="3">The sequence shown here is derived from an EMBL/GenBank/DDBJ whole genome shotgun (WGS) entry which is preliminary data.</text>
</comment>
<dbReference type="Gene3D" id="3.90.550.10">
    <property type="entry name" value="Spore Coat Polysaccharide Biosynthesis Protein SpsA, Chain A"/>
    <property type="match status" value="1"/>
</dbReference>
<dbReference type="Pfam" id="PF00535">
    <property type="entry name" value="Glycos_transf_2"/>
    <property type="match status" value="1"/>
</dbReference>
<sequence length="682" mass="79021">MHGKKQILLTISVMASNRKETTEKCFQSLTRLREEVPCELIVTDTGCDAQMRRMVDSYADKVIEFTWCNDFAKARQVSLDAAQGEWYLYLDDDEWFIDTDELIEFFKGDGHKKSEFATYIQRNYHDWDGTEYSDAWVGRMIKVEPGVHFEDKIHEHLEPIEGKNIAAIASIVEHYGYIHKSPEEERQHYERNTSLLLEMIQDDPQNLRPRGLLMQEYHAAKEYDRLLRCAQEGQELTREKLLANPDHASEYGVNLTGFYAGELIANTATGQFEAVIKVAEEMMKDPLVTHSGRAYAALYAAHAYVQTKAYAKACEMVQIYREQDAYLNQNPALKFIESSSVFVGKAFDQSSRQRIYSIALIAELKQNDCTHLAEYSRHLGWEQHSLYIYEGLLDTIGEAMARPLDPVKDSKTADIWKQALTTYFENAYIWDKLSDLVMLYDASEDHDELPLLEKLALVDRYDWILSYAKMRTIDGHQLEKYFLSMPPEVWQKELEAHLQHRGWLAVAQMKEYFAQIKSCEDPRYDYLDLFVQELTVRYGLERLTIEEQKQQFLAYAHALEARIATKIPMQLPSIELAKHLICAFETADHMDHVKELHHVAVEYPDFAPSIRVFLVREEAEENDRKREARAEMEALKAQILATAEQLLAQGQKEQAKAILSQLQMTTKNDLEVAEMLLRANML</sequence>
<proteinExistence type="predicted"/>
<dbReference type="RefSeq" id="WP_099386753.1">
    <property type="nucleotide sequence ID" value="NZ_JANSWH010000082.1"/>
</dbReference>
<protein>
    <recommendedName>
        <fullName evidence="2">Glycosyltransferase 2-like domain-containing protein</fullName>
    </recommendedName>
</protein>
<evidence type="ECO:0000313" key="4">
    <source>
        <dbReference type="Proteomes" id="UP000224563"/>
    </source>
</evidence>
<dbReference type="SUPFAM" id="SSF53448">
    <property type="entry name" value="Nucleotide-diphospho-sugar transferases"/>
    <property type="match status" value="1"/>
</dbReference>
<dbReference type="InterPro" id="IPR001173">
    <property type="entry name" value="Glyco_trans_2-like"/>
</dbReference>
<gene>
    <name evidence="3" type="ORF">CSX02_11370</name>
</gene>
<dbReference type="EMBL" id="PDYG01000123">
    <property type="protein sequence ID" value="PHU36765.1"/>
    <property type="molecule type" value="Genomic_DNA"/>
</dbReference>
<keyword evidence="4" id="KW-1185">Reference proteome</keyword>
<dbReference type="AlphaFoldDB" id="A0A2G3E0U1"/>
<feature type="domain" description="Glycosyltransferase 2-like" evidence="2">
    <location>
        <begin position="13"/>
        <end position="109"/>
    </location>
</feature>
<keyword evidence="1" id="KW-0175">Coiled coil</keyword>
<reference evidence="3 4" key="1">
    <citation type="submission" date="2017-10" db="EMBL/GenBank/DDBJ databases">
        <title>Resolving the taxonomy of Roseburia spp., Eubacterium rectale and Agathobacter spp. through phylogenomic analysis.</title>
        <authorList>
            <person name="Sheridan P.O."/>
            <person name="Walker A.W."/>
            <person name="Duncan S.H."/>
            <person name="Scott K.P."/>
            <person name="Toole P.W.O."/>
            <person name="Luis P."/>
            <person name="Flint H.J."/>
        </authorList>
    </citation>
    <scope>NUCLEOTIDE SEQUENCE [LARGE SCALE GENOMIC DNA]</scope>
    <source>
        <strain evidence="3 4">JK623</strain>
    </source>
</reference>
<dbReference type="PANTHER" id="PTHR43630:SF2">
    <property type="entry name" value="GLYCOSYLTRANSFERASE"/>
    <property type="match status" value="1"/>
</dbReference>
<reference evidence="3 4" key="2">
    <citation type="submission" date="2017-10" db="EMBL/GenBank/DDBJ databases">
        <authorList>
            <person name="Banno H."/>
            <person name="Chua N.-H."/>
        </authorList>
    </citation>
    <scope>NUCLEOTIDE SEQUENCE [LARGE SCALE GENOMIC DNA]</scope>
    <source>
        <strain evidence="3 4">JK623</strain>
    </source>
</reference>
<evidence type="ECO:0000313" key="3">
    <source>
        <dbReference type="EMBL" id="PHU36765.1"/>
    </source>
</evidence>
<feature type="coiled-coil region" evidence="1">
    <location>
        <begin position="615"/>
        <end position="645"/>
    </location>
</feature>
<dbReference type="InterPro" id="IPR029044">
    <property type="entry name" value="Nucleotide-diphossugar_trans"/>
</dbReference>
<accession>A0A2G3E0U1</accession>
<evidence type="ECO:0000259" key="2">
    <source>
        <dbReference type="Pfam" id="PF00535"/>
    </source>
</evidence>
<evidence type="ECO:0000256" key="1">
    <source>
        <dbReference type="SAM" id="Coils"/>
    </source>
</evidence>